<evidence type="ECO:0000256" key="1">
    <source>
        <dbReference type="SAM" id="SignalP"/>
    </source>
</evidence>
<accession>A0A6B2LQS3</accession>
<reference evidence="2" key="1">
    <citation type="journal article" date="2020" name="J. Eukaryot. Microbiol.">
        <title>De novo Sequencing, Assembly and Annotation of the Transcriptome for the Free-Living Testate Amoeba Arcella intermedia.</title>
        <authorList>
            <person name="Ribeiro G.M."/>
            <person name="Porfirio-Sousa A.L."/>
            <person name="Maurer-Alcala X.X."/>
            <person name="Katz L.A."/>
            <person name="Lahr D.J.G."/>
        </authorList>
    </citation>
    <scope>NUCLEOTIDE SEQUENCE</scope>
</reference>
<evidence type="ECO:0000313" key="2">
    <source>
        <dbReference type="EMBL" id="NDV39061.1"/>
    </source>
</evidence>
<feature type="chain" id="PRO_5025344176" evidence="1">
    <location>
        <begin position="20"/>
        <end position="87"/>
    </location>
</feature>
<keyword evidence="1" id="KW-0732">Signal</keyword>
<proteinExistence type="predicted"/>
<feature type="signal peptide" evidence="1">
    <location>
        <begin position="1"/>
        <end position="19"/>
    </location>
</feature>
<name>A0A6B2LQS3_9EUKA</name>
<dbReference type="AlphaFoldDB" id="A0A6B2LQS3"/>
<protein>
    <submittedName>
        <fullName evidence="2">Uncharacterized protein</fullName>
    </submittedName>
</protein>
<organism evidence="2">
    <name type="scientific">Arcella intermedia</name>
    <dbReference type="NCBI Taxonomy" id="1963864"/>
    <lineage>
        <taxon>Eukaryota</taxon>
        <taxon>Amoebozoa</taxon>
        <taxon>Tubulinea</taxon>
        <taxon>Elardia</taxon>
        <taxon>Arcellinida</taxon>
        <taxon>Sphaerothecina</taxon>
        <taxon>Arcellidae</taxon>
        <taxon>Arcella</taxon>
    </lineage>
</organism>
<sequence>MNFSAWGGWIGVFSAVTEACDLVDWIWGAVGRDVIAVHQKFFWTSGSKINNLFAQLRLAPIHIPRVSRPFRRVRSWDDIYRYTIAIH</sequence>
<dbReference type="EMBL" id="GIBP01010092">
    <property type="protein sequence ID" value="NDV39061.1"/>
    <property type="molecule type" value="Transcribed_RNA"/>
</dbReference>